<dbReference type="GO" id="GO:0033677">
    <property type="term" value="F:DNA/RNA helicase activity"/>
    <property type="evidence" value="ECO:0007669"/>
    <property type="project" value="EnsemblFungi"/>
</dbReference>
<evidence type="ECO:0000256" key="8">
    <source>
        <dbReference type="ARBA" id="ARBA00024878"/>
    </source>
</evidence>
<dbReference type="Proteomes" id="UP000005627">
    <property type="component" value="Chromosome 8"/>
</dbReference>
<evidence type="ECO:0000256" key="7">
    <source>
        <dbReference type="ARBA" id="ARBA00023906"/>
    </source>
</evidence>
<evidence type="ECO:0000313" key="11">
    <source>
        <dbReference type="Proteomes" id="UP000005627"/>
    </source>
</evidence>
<evidence type="ECO:0000256" key="1">
    <source>
        <dbReference type="ARBA" id="ARBA00004123"/>
    </source>
</evidence>
<proteinExistence type="inferred from homology"/>
<evidence type="ECO:0000256" key="4">
    <source>
        <dbReference type="ARBA" id="ARBA00022895"/>
    </source>
</evidence>
<protein>
    <recommendedName>
        <fullName evidence="7">Telomere replication protein EST3</fullName>
    </recommendedName>
</protein>
<reference evidence="10 11" key="1">
    <citation type="journal article" date="2011" name="Proc. Natl. Acad. Sci. U.S.A.">
        <title>Evolutionary erosion of yeast sex chromosomes by mating-type switching accidents.</title>
        <authorList>
            <person name="Gordon J.L."/>
            <person name="Armisen D."/>
            <person name="Proux-Wera E."/>
            <person name="Oheigeartaigh S.S."/>
            <person name="Byrne K.P."/>
            <person name="Wolfe K.H."/>
        </authorList>
    </citation>
    <scope>NUCLEOTIDE SEQUENCE [LARGE SCALE GENOMIC DNA]</scope>
    <source>
        <strain evidence="11">ATCC 10662 / CBS 1146 / NBRC 0425 / NCYC 2629 / NRRL Y-866</strain>
    </source>
</reference>
<dbReference type="OrthoDB" id="4069148at2759"/>
<name>G8ZZV5_TORDE</name>
<accession>G8ZZV5</accession>
<evidence type="ECO:0000256" key="2">
    <source>
        <dbReference type="ARBA" id="ARBA00004574"/>
    </source>
</evidence>
<comment type="similarity">
    <text evidence="6">Belongs to the EST3 family.</text>
</comment>
<dbReference type="GO" id="GO:0042162">
    <property type="term" value="F:telomeric DNA binding"/>
    <property type="evidence" value="ECO:0007669"/>
    <property type="project" value="EnsemblFungi"/>
</dbReference>
<dbReference type="RefSeq" id="XP_003683360.1">
    <property type="nucleotide sequence ID" value="XM_003683312.1"/>
</dbReference>
<evidence type="ECO:0000259" key="9">
    <source>
        <dbReference type="Pfam" id="PF10341"/>
    </source>
</evidence>
<feature type="domain" description="Shelterin complex subunit TPP1/Est3" evidence="9">
    <location>
        <begin position="19"/>
        <end position="184"/>
    </location>
</feature>
<keyword evidence="11" id="KW-1185">Reference proteome</keyword>
<keyword evidence="4" id="KW-0779">Telomere</keyword>
<dbReference type="AlphaFoldDB" id="G8ZZV5"/>
<comment type="subcellular location">
    <subcellularLocation>
        <location evidence="2">Chromosome</location>
        <location evidence="2">Telomere</location>
    </subcellularLocation>
    <subcellularLocation>
        <location evidence="1">Nucleus</location>
    </subcellularLocation>
</comment>
<evidence type="ECO:0000256" key="5">
    <source>
        <dbReference type="ARBA" id="ARBA00023242"/>
    </source>
</evidence>
<dbReference type="GO" id="GO:0005697">
    <property type="term" value="C:telomerase holoenzyme complex"/>
    <property type="evidence" value="ECO:0007669"/>
    <property type="project" value="EnsemblFungi"/>
</dbReference>
<dbReference type="GO" id="GO:0003924">
    <property type="term" value="F:GTPase activity"/>
    <property type="evidence" value="ECO:0007669"/>
    <property type="project" value="EnsemblFungi"/>
</dbReference>
<keyword evidence="5" id="KW-0539">Nucleus</keyword>
<dbReference type="KEGG" id="tdl:TDEL_0H02900"/>
<comment type="function">
    <text evidence="8">Component of the telomerase complex involved in telomere replication. Stimulates RNA/DNA heteroduplex unwinding which favors the telomere replication by the telomerase.</text>
</comment>
<dbReference type="GeneID" id="11501392"/>
<dbReference type="GO" id="GO:0000781">
    <property type="term" value="C:chromosome, telomeric region"/>
    <property type="evidence" value="ECO:0007669"/>
    <property type="project" value="UniProtKB-SubCell"/>
</dbReference>
<evidence type="ECO:0000313" key="10">
    <source>
        <dbReference type="EMBL" id="CCE94149.1"/>
    </source>
</evidence>
<keyword evidence="3" id="KW-0158">Chromosome</keyword>
<dbReference type="Pfam" id="PF10341">
    <property type="entry name" value="TPP1"/>
    <property type="match status" value="1"/>
</dbReference>
<dbReference type="FunCoup" id="G8ZZV5">
    <property type="interactions" value="56"/>
</dbReference>
<sequence length="188" mass="22089">MPKTILSSSSKQKDTVFLLPWIEKSIGPLIADESDIRLPVFNFIPKLQLKDLRKPQLSPRILRNPSHFVKVVKFHSVNRFQVFATVRDSAHQILVEFTPQCVSEFERTHRSRITLETEHSLFIISDCKLYHRDRNYILKNFGIDMKNWQSAANHKRCSTIPVLIVNQASQFEMDQIESFEHFPYLYTL</sequence>
<dbReference type="InParanoid" id="G8ZZV5"/>
<dbReference type="EMBL" id="HE616749">
    <property type="protein sequence ID" value="CCE94149.1"/>
    <property type="molecule type" value="Genomic_DNA"/>
</dbReference>
<organism evidence="10 11">
    <name type="scientific">Torulaspora delbrueckii</name>
    <name type="common">Yeast</name>
    <name type="synonym">Candida colliculosa</name>
    <dbReference type="NCBI Taxonomy" id="4950"/>
    <lineage>
        <taxon>Eukaryota</taxon>
        <taxon>Fungi</taxon>
        <taxon>Dikarya</taxon>
        <taxon>Ascomycota</taxon>
        <taxon>Saccharomycotina</taxon>
        <taxon>Saccharomycetes</taxon>
        <taxon>Saccharomycetales</taxon>
        <taxon>Saccharomycetaceae</taxon>
        <taxon>Torulaspora</taxon>
    </lineage>
</organism>
<evidence type="ECO:0000256" key="3">
    <source>
        <dbReference type="ARBA" id="ARBA00022454"/>
    </source>
</evidence>
<gene>
    <name evidence="10" type="primary">TDEL0H02900</name>
    <name evidence="10" type="ORF">TDEL_0H02900</name>
</gene>
<dbReference type="Gene3D" id="2.40.50.960">
    <property type="match status" value="1"/>
</dbReference>
<dbReference type="HOGENOM" id="CLU_1489823_0_0_1"/>
<dbReference type="STRING" id="1076872.G8ZZV5"/>
<dbReference type="InterPro" id="IPR019437">
    <property type="entry name" value="TPP1/Est3"/>
</dbReference>
<dbReference type="eggNOG" id="ENOG502S5B8">
    <property type="taxonomic scope" value="Eukaryota"/>
</dbReference>
<evidence type="ECO:0000256" key="6">
    <source>
        <dbReference type="ARBA" id="ARBA00023777"/>
    </source>
</evidence>
<dbReference type="GO" id="GO:0007004">
    <property type="term" value="P:telomere maintenance via telomerase"/>
    <property type="evidence" value="ECO:0007669"/>
    <property type="project" value="EnsemblFungi"/>
</dbReference>